<gene>
    <name evidence="3" type="ORF">BBV17_25440</name>
</gene>
<keyword evidence="1" id="KW-0175">Coiled coil</keyword>
<sequence length="387" mass="44568">MGEKPNYHGFLFNVAPSMDKILNEFKRQEARADVAPPWLGQAIILIMKELKTFYKPVLKISNINVANLTTYPVIGGVAAGAIAFIKGMEWYWSLLVILGAIVLLLSITIPFILTRMLDLHHPYFYLPAYKTFRKNEFDLLNHSVHDKQVSYSGLAQFVNGLMTRQHDELEVVKAITDQYNSEKETLREEIKNLREKEEEAIQTYDTLIEDLEDEIQWYETVIDYLIQLFHELYIILHRIGKGQCHFSDLKLIAGYTLYKKEGNVLNQIADEGTTGQNPLKIDLTRKYHNPWVQSIVEAAGKQSNLFRNEPKEGYHIVSYRMNIGYDTNETWIISLQIAPSVNKRGYLLALTDDIIDQRVIFSMLHGLCQIVYNNGKLEKKGDGSYGR</sequence>
<evidence type="ECO:0000313" key="3">
    <source>
        <dbReference type="EMBL" id="OHX44571.1"/>
    </source>
</evidence>
<feature type="coiled-coil region" evidence="1">
    <location>
        <begin position="169"/>
        <end position="214"/>
    </location>
</feature>
<accession>A0ABX3CMS4</accession>
<evidence type="ECO:0000313" key="4">
    <source>
        <dbReference type="Proteomes" id="UP000180194"/>
    </source>
</evidence>
<evidence type="ECO:0000256" key="2">
    <source>
        <dbReference type="SAM" id="Phobius"/>
    </source>
</evidence>
<proteinExistence type="predicted"/>
<feature type="transmembrane region" description="Helical" evidence="2">
    <location>
        <begin position="91"/>
        <end position="113"/>
    </location>
</feature>
<feature type="transmembrane region" description="Helical" evidence="2">
    <location>
        <begin position="65"/>
        <end position="85"/>
    </location>
</feature>
<dbReference type="Proteomes" id="UP000180194">
    <property type="component" value="Unassembled WGS sequence"/>
</dbReference>
<dbReference type="EMBL" id="MBRJ01000041">
    <property type="protein sequence ID" value="OHX44571.1"/>
    <property type="molecule type" value="Genomic_DNA"/>
</dbReference>
<protein>
    <submittedName>
        <fullName evidence="3">Uncharacterized protein</fullName>
    </submittedName>
</protein>
<name>A0ABX3CMS4_9BACI</name>
<keyword evidence="2" id="KW-0472">Membrane</keyword>
<organism evidence="3 4">
    <name type="scientific">Cytobacillus oceanisediminis</name>
    <dbReference type="NCBI Taxonomy" id="665099"/>
    <lineage>
        <taxon>Bacteria</taxon>
        <taxon>Bacillati</taxon>
        <taxon>Bacillota</taxon>
        <taxon>Bacilli</taxon>
        <taxon>Bacillales</taxon>
        <taxon>Bacillaceae</taxon>
        <taxon>Cytobacillus</taxon>
    </lineage>
</organism>
<keyword evidence="2" id="KW-0812">Transmembrane</keyword>
<reference evidence="3 4" key="1">
    <citation type="submission" date="2016-07" db="EMBL/GenBank/DDBJ databases">
        <title>Bacillus oceanisediminis whole genome.</title>
        <authorList>
            <person name="Pal Y."/>
            <person name="Verma A."/>
            <person name="Mual P."/>
            <person name="Srinivasan K."/>
        </authorList>
    </citation>
    <scope>NUCLEOTIDE SEQUENCE [LARGE SCALE GENOMIC DNA]</scope>
    <source>
        <strain evidence="3 4">Bhandara28</strain>
    </source>
</reference>
<keyword evidence="2" id="KW-1133">Transmembrane helix</keyword>
<evidence type="ECO:0000256" key="1">
    <source>
        <dbReference type="SAM" id="Coils"/>
    </source>
</evidence>
<dbReference type="RefSeq" id="WP_034297616.1">
    <property type="nucleotide sequence ID" value="NZ_MBRJ01000041.1"/>
</dbReference>
<comment type="caution">
    <text evidence="3">The sequence shown here is derived from an EMBL/GenBank/DDBJ whole genome shotgun (WGS) entry which is preliminary data.</text>
</comment>
<keyword evidence="4" id="KW-1185">Reference proteome</keyword>